<dbReference type="AlphaFoldDB" id="R7ZQM5"/>
<proteinExistence type="predicted"/>
<dbReference type="STRING" id="1232681.ADIS_3442"/>
<reference evidence="1 2" key="1">
    <citation type="submission" date="2013-02" db="EMBL/GenBank/DDBJ databases">
        <title>A novel strain isolated from Lonar lake, Maharashtra, India.</title>
        <authorList>
            <person name="Singh A."/>
        </authorList>
    </citation>
    <scope>NUCLEOTIDE SEQUENCE [LARGE SCALE GENOMIC DNA]</scope>
    <source>
        <strain evidence="1 2">AK24</strain>
    </source>
</reference>
<evidence type="ECO:0000313" key="1">
    <source>
        <dbReference type="EMBL" id="EON76314.1"/>
    </source>
</evidence>
<accession>R7ZQM5</accession>
<protein>
    <submittedName>
        <fullName evidence="1">Uncharacterized protein</fullName>
    </submittedName>
</protein>
<keyword evidence="2" id="KW-1185">Reference proteome</keyword>
<organism evidence="1 2">
    <name type="scientific">Lunatimonas lonarensis</name>
    <dbReference type="NCBI Taxonomy" id="1232681"/>
    <lineage>
        <taxon>Bacteria</taxon>
        <taxon>Pseudomonadati</taxon>
        <taxon>Bacteroidota</taxon>
        <taxon>Cytophagia</taxon>
        <taxon>Cytophagales</taxon>
        <taxon>Cyclobacteriaceae</taxon>
    </lineage>
</organism>
<name>R7ZQM5_9BACT</name>
<dbReference type="Proteomes" id="UP000013909">
    <property type="component" value="Unassembled WGS sequence"/>
</dbReference>
<gene>
    <name evidence="1" type="ORF">ADIS_3442</name>
</gene>
<sequence length="37" mass="4333">MNPPNDMYGISCFFKNFHRNTPIHKGICDFISIFTLL</sequence>
<evidence type="ECO:0000313" key="2">
    <source>
        <dbReference type="Proteomes" id="UP000013909"/>
    </source>
</evidence>
<dbReference type="EMBL" id="AQHR01000088">
    <property type="protein sequence ID" value="EON76314.1"/>
    <property type="molecule type" value="Genomic_DNA"/>
</dbReference>
<comment type="caution">
    <text evidence="1">The sequence shown here is derived from an EMBL/GenBank/DDBJ whole genome shotgun (WGS) entry which is preliminary data.</text>
</comment>